<evidence type="ECO:0000256" key="9">
    <source>
        <dbReference type="ARBA" id="ARBA00022821"/>
    </source>
</evidence>
<evidence type="ECO:0000256" key="3">
    <source>
        <dbReference type="ARBA" id="ARBA00008894"/>
    </source>
</evidence>
<gene>
    <name evidence="13" type="ORF">OLC1_LOCUS296</name>
</gene>
<comment type="function">
    <text evidence="1">Confers resistance to late blight (Phytophthora infestans) races carrying the avirulence gene Avr1. Resistance proteins guard the plant against pathogens that contain an appropriate avirulence protein via an indirect interaction with this avirulence protein. That triggers a defense system including the hypersensitive response, which restricts the pathogen growth.</text>
</comment>
<dbReference type="GO" id="GO:0051607">
    <property type="term" value="P:defense response to virus"/>
    <property type="evidence" value="ECO:0007669"/>
    <property type="project" value="UniProtKB-ARBA"/>
</dbReference>
<dbReference type="GO" id="GO:0005737">
    <property type="term" value="C:cytoplasm"/>
    <property type="evidence" value="ECO:0007669"/>
    <property type="project" value="UniProtKB-SubCell"/>
</dbReference>
<evidence type="ECO:0000259" key="11">
    <source>
        <dbReference type="Pfam" id="PF00931"/>
    </source>
</evidence>
<dbReference type="InterPro" id="IPR036388">
    <property type="entry name" value="WH-like_DNA-bd_sf"/>
</dbReference>
<evidence type="ECO:0000256" key="10">
    <source>
        <dbReference type="ARBA" id="ARBA00022840"/>
    </source>
</evidence>
<sequence>MDFPKFSLEVKDVLKGISLLRSKNGKEYEFDLVIFYARIWFLKAEIFVHSRSTSLTTSVEDFIVSLYEGSIFLLKSFSSSLQQDSTEKQFLKLIEAIPGRVESLLASSQCDDFMIGNGTGARDLLYKFLVQAKLFKAEMLILELLNESIEDSLKQQIGILREGLILLIKSEINLQEEEDTENKILLLADIEGLAAEIISLCGSCQADNIESQLSLLLGKVQVLKTKLKDLYFQVPKLSVPKTLGLAYIKLLLGVLKQLPSRSREAVACANYQFEAIHGDLELISCNYGHIFNKDNINNQKTFDDIRTRLVNAAQHVEYVMESMASSNDINSHYLLWLFHLSEEITDIKKQLVEYCENSTTIDVEVETHLYRYQHLVPPPPTETMVGFNKEKDAIINRLTTGTTQLEVVSITGMPGIGKTTLAQNVFNSPIIEGHFHTRKWCRVSLPFRKSHLFLDLLLSFSEVKDDIREMSDDDICLQLHLYLRSRRYLIVLDDVRSSAAWDDLKSSFPDGSFGSRILMTSCIYNVVQNPHLLQGLSSDESWELLQMLIFGNEGCPPELAEVGQQIAGKCRGLPHAIVSVAKLLIKKPKAQWEKVAESASLQIVNAKRREYMKIFERSYEHLPDHLKQCFLYFGMCPKDENVSVQRLLWQWIAEGFIPEMKPKSLEDLAEEYLMDLIQRSLVILAKQRSDGEEKTCRVHDQILDFCLLKAKEEKILQLMPTEPYYDSNFINSGHRVSICGDSEPFIASRPSGPYLRSLRFFDTSEMYAGCDSDVSFIFENFNSLKVLDLESINIGNSLQDGINIPIHLKYLGVGGDMDSLPPSLSKLQDLETLVVKGLMNKFVLPDNIWCLTKLRHVRVSNHCIFTLQSDRSGSDSKLDSLVSLSIPYFTWGEETNKTIERFPSLRKFKCVFLQPKVGSMNVGWLPDLGSLHQLDKLEVRYHGRPLKSGVFNLPGRPPQSGLFNLPQCLKKLTLSNFQLPWDQASAIGSLPNLEVLKLISKAFAGLRWDVRAEEFVKLKYLKLESLDIVHWDVSLVDDPLPRLEQLVLRNCKQLQEVPSSFAEIFTLQRIEVHQCGVSVEESVSQIAEKQMNFGNEVLISVFS</sequence>
<dbReference type="GO" id="GO:0043531">
    <property type="term" value="F:ADP binding"/>
    <property type="evidence" value="ECO:0007669"/>
    <property type="project" value="InterPro"/>
</dbReference>
<dbReference type="PRINTS" id="PR00364">
    <property type="entry name" value="DISEASERSIST"/>
</dbReference>
<dbReference type="EMBL" id="OX459118">
    <property type="protein sequence ID" value="CAI9087468.1"/>
    <property type="molecule type" value="Genomic_DNA"/>
</dbReference>
<dbReference type="InterPro" id="IPR058922">
    <property type="entry name" value="WHD_DRP"/>
</dbReference>
<keyword evidence="5" id="KW-0433">Leucine-rich repeat</keyword>
<reference evidence="13" key="1">
    <citation type="submission" date="2023-03" db="EMBL/GenBank/DDBJ databases">
        <authorList>
            <person name="Julca I."/>
        </authorList>
    </citation>
    <scope>NUCLEOTIDE SEQUENCE</scope>
</reference>
<dbReference type="PANTHER" id="PTHR23155">
    <property type="entry name" value="DISEASE RESISTANCE PROTEIN RP"/>
    <property type="match status" value="1"/>
</dbReference>
<dbReference type="Proteomes" id="UP001161247">
    <property type="component" value="Chromosome 1"/>
</dbReference>
<keyword evidence="14" id="KW-1185">Reference proteome</keyword>
<evidence type="ECO:0000313" key="14">
    <source>
        <dbReference type="Proteomes" id="UP001161247"/>
    </source>
</evidence>
<evidence type="ECO:0000256" key="1">
    <source>
        <dbReference type="ARBA" id="ARBA00002074"/>
    </source>
</evidence>
<dbReference type="GO" id="GO:0005524">
    <property type="term" value="F:ATP binding"/>
    <property type="evidence" value="ECO:0007669"/>
    <property type="project" value="UniProtKB-KW"/>
</dbReference>
<comment type="subcellular location">
    <subcellularLocation>
        <location evidence="2">Cytoplasm</location>
    </subcellularLocation>
</comment>
<keyword evidence="9" id="KW-0611">Plant defense</keyword>
<keyword evidence="4" id="KW-0963">Cytoplasm</keyword>
<dbReference type="Gene3D" id="1.10.8.430">
    <property type="entry name" value="Helical domain of apoptotic protease-activating factors"/>
    <property type="match status" value="1"/>
</dbReference>
<dbReference type="InterPro" id="IPR042197">
    <property type="entry name" value="Apaf_helical"/>
</dbReference>
<keyword evidence="10" id="KW-0067">ATP-binding</keyword>
<dbReference type="InterPro" id="IPR027417">
    <property type="entry name" value="P-loop_NTPase"/>
</dbReference>
<keyword evidence="6" id="KW-0381">Hypersensitive response</keyword>
<dbReference type="InterPro" id="IPR002182">
    <property type="entry name" value="NB-ARC"/>
</dbReference>
<proteinExistence type="inferred from homology"/>
<dbReference type="SUPFAM" id="SSF52540">
    <property type="entry name" value="P-loop containing nucleoside triphosphate hydrolases"/>
    <property type="match status" value="1"/>
</dbReference>
<evidence type="ECO:0000313" key="13">
    <source>
        <dbReference type="EMBL" id="CAI9087468.1"/>
    </source>
</evidence>
<name>A0AAV1BX75_OLDCO</name>
<dbReference type="Gene3D" id="1.10.10.10">
    <property type="entry name" value="Winged helix-like DNA-binding domain superfamily/Winged helix DNA-binding domain"/>
    <property type="match status" value="1"/>
</dbReference>
<organism evidence="13 14">
    <name type="scientific">Oldenlandia corymbosa var. corymbosa</name>
    <dbReference type="NCBI Taxonomy" id="529605"/>
    <lineage>
        <taxon>Eukaryota</taxon>
        <taxon>Viridiplantae</taxon>
        <taxon>Streptophyta</taxon>
        <taxon>Embryophyta</taxon>
        <taxon>Tracheophyta</taxon>
        <taxon>Spermatophyta</taxon>
        <taxon>Magnoliopsida</taxon>
        <taxon>eudicotyledons</taxon>
        <taxon>Gunneridae</taxon>
        <taxon>Pentapetalae</taxon>
        <taxon>asterids</taxon>
        <taxon>lamiids</taxon>
        <taxon>Gentianales</taxon>
        <taxon>Rubiaceae</taxon>
        <taxon>Rubioideae</taxon>
        <taxon>Spermacoceae</taxon>
        <taxon>Hedyotis-Oldenlandia complex</taxon>
        <taxon>Oldenlandia</taxon>
    </lineage>
</organism>
<evidence type="ECO:0000256" key="7">
    <source>
        <dbReference type="ARBA" id="ARBA00022737"/>
    </source>
</evidence>
<dbReference type="Gene3D" id="3.80.10.10">
    <property type="entry name" value="Ribonuclease Inhibitor"/>
    <property type="match status" value="2"/>
</dbReference>
<dbReference type="InterPro" id="IPR044974">
    <property type="entry name" value="Disease_R_plants"/>
</dbReference>
<feature type="domain" description="Disease resistance protein winged helix" evidence="12">
    <location>
        <begin position="637"/>
        <end position="705"/>
    </location>
</feature>
<feature type="domain" description="NB-ARC" evidence="11">
    <location>
        <begin position="388"/>
        <end position="552"/>
    </location>
</feature>
<dbReference type="SUPFAM" id="SSF52058">
    <property type="entry name" value="L domain-like"/>
    <property type="match status" value="1"/>
</dbReference>
<protein>
    <submittedName>
        <fullName evidence="13">OLC1v1021543C1</fullName>
    </submittedName>
</protein>
<dbReference type="FunFam" id="1.10.10.10:FF:000322">
    <property type="entry name" value="Probable disease resistance protein At1g63360"/>
    <property type="match status" value="1"/>
</dbReference>
<evidence type="ECO:0000256" key="6">
    <source>
        <dbReference type="ARBA" id="ARBA00022667"/>
    </source>
</evidence>
<evidence type="ECO:0000256" key="5">
    <source>
        <dbReference type="ARBA" id="ARBA00022614"/>
    </source>
</evidence>
<dbReference type="Gene3D" id="3.40.50.300">
    <property type="entry name" value="P-loop containing nucleotide triphosphate hydrolases"/>
    <property type="match status" value="1"/>
</dbReference>
<accession>A0AAV1BX75</accession>
<keyword evidence="8" id="KW-0547">Nucleotide-binding</keyword>
<dbReference type="AlphaFoldDB" id="A0AAV1BX75"/>
<dbReference type="Pfam" id="PF00931">
    <property type="entry name" value="NB-ARC"/>
    <property type="match status" value="1"/>
</dbReference>
<comment type="similarity">
    <text evidence="3">Belongs to the disease resistance NB-LRR family.</text>
</comment>
<evidence type="ECO:0000259" key="12">
    <source>
        <dbReference type="Pfam" id="PF23559"/>
    </source>
</evidence>
<keyword evidence="7" id="KW-0677">Repeat</keyword>
<dbReference type="FunFam" id="3.40.50.300:FF:001091">
    <property type="entry name" value="Probable disease resistance protein At1g61300"/>
    <property type="match status" value="1"/>
</dbReference>
<dbReference type="PANTHER" id="PTHR23155:SF1152">
    <property type="entry name" value="AAA+ ATPASE DOMAIN-CONTAINING PROTEIN"/>
    <property type="match status" value="1"/>
</dbReference>
<dbReference type="GO" id="GO:0009626">
    <property type="term" value="P:plant-type hypersensitive response"/>
    <property type="evidence" value="ECO:0007669"/>
    <property type="project" value="UniProtKB-KW"/>
</dbReference>
<evidence type="ECO:0000256" key="4">
    <source>
        <dbReference type="ARBA" id="ARBA00022490"/>
    </source>
</evidence>
<evidence type="ECO:0000256" key="8">
    <source>
        <dbReference type="ARBA" id="ARBA00022741"/>
    </source>
</evidence>
<evidence type="ECO:0000256" key="2">
    <source>
        <dbReference type="ARBA" id="ARBA00004496"/>
    </source>
</evidence>
<dbReference type="InterPro" id="IPR032675">
    <property type="entry name" value="LRR_dom_sf"/>
</dbReference>
<dbReference type="Pfam" id="PF23559">
    <property type="entry name" value="WHD_DRP"/>
    <property type="match status" value="1"/>
</dbReference>